<comment type="caution">
    <text evidence="2">The sequence shown here is derived from an EMBL/GenBank/DDBJ whole genome shotgun (WGS) entry which is preliminary data.</text>
</comment>
<dbReference type="EMBL" id="JAFIWB010000024">
    <property type="protein sequence ID" value="MBN6103964.1"/>
    <property type="molecule type" value="Genomic_DNA"/>
</dbReference>
<evidence type="ECO:0000313" key="2">
    <source>
        <dbReference type="EMBL" id="MBN6103964.1"/>
    </source>
</evidence>
<dbReference type="PANTHER" id="PTHR33164">
    <property type="entry name" value="TRANSCRIPTIONAL REGULATOR, MARR FAMILY"/>
    <property type="match status" value="1"/>
</dbReference>
<gene>
    <name evidence="2" type="ORF">JR064_17490</name>
</gene>
<keyword evidence="3" id="KW-1185">Reference proteome</keyword>
<sequence length="172" mass="18985">MLCAPLPLHGAPPLSNTQLPDSSAPAESIDQARLTRLLGFRLTRTELQIRRMFLECVRDYDLKPVDFSVLVLVDANSGANQRQLAEVLDVSPPNLAIVIARLIKRRLLRQVRGRQDRRMQHLHLTATGKALLDEAEAAVQRMEAQLLDALGASAGRSLLRALDLLGRIAPTT</sequence>
<dbReference type="SUPFAM" id="SSF46785">
    <property type="entry name" value="Winged helix' DNA-binding domain"/>
    <property type="match status" value="1"/>
</dbReference>
<accession>A0ABS3B7D1</accession>
<feature type="domain" description="HTH marR-type" evidence="1">
    <location>
        <begin position="31"/>
        <end position="170"/>
    </location>
</feature>
<dbReference type="InterPro" id="IPR036390">
    <property type="entry name" value="WH_DNA-bd_sf"/>
</dbReference>
<dbReference type="RefSeq" id="WP_179570957.1">
    <property type="nucleotide sequence ID" value="NZ_JACSQX010000008.1"/>
</dbReference>
<dbReference type="Gene3D" id="1.10.10.10">
    <property type="entry name" value="Winged helix-like DNA-binding domain superfamily/Winged helix DNA-binding domain"/>
    <property type="match status" value="1"/>
</dbReference>
<dbReference type="Proteomes" id="UP000695802">
    <property type="component" value="Unassembled WGS sequence"/>
</dbReference>
<protein>
    <submittedName>
        <fullName evidence="2">MarR family transcriptional regulator</fullName>
    </submittedName>
</protein>
<dbReference type="InterPro" id="IPR000835">
    <property type="entry name" value="HTH_MarR-typ"/>
</dbReference>
<dbReference type="Pfam" id="PF12802">
    <property type="entry name" value="MarR_2"/>
    <property type="match status" value="1"/>
</dbReference>
<evidence type="ECO:0000259" key="1">
    <source>
        <dbReference type="PROSITE" id="PS50995"/>
    </source>
</evidence>
<organism evidence="2 3">
    <name type="scientific">Xanthomonas bonasiae</name>
    <dbReference type="NCBI Taxonomy" id="2810351"/>
    <lineage>
        <taxon>Bacteria</taxon>
        <taxon>Pseudomonadati</taxon>
        <taxon>Pseudomonadota</taxon>
        <taxon>Gammaproteobacteria</taxon>
        <taxon>Lysobacterales</taxon>
        <taxon>Lysobacteraceae</taxon>
        <taxon>Xanthomonas</taxon>
    </lineage>
</organism>
<reference evidence="2 3" key="1">
    <citation type="submission" date="2021-02" db="EMBL/GenBank/DDBJ databases">
        <title>Taxonomically Unique Crown Gall-Associated Xanthomonas Stains Have Deficiency in Virulence Repertories.</title>
        <authorList>
            <person name="Mafakheri H."/>
            <person name="Taghavi S.M."/>
            <person name="Dimkic I."/>
            <person name="Nemanja K."/>
            <person name="Osdaghi E."/>
        </authorList>
    </citation>
    <scope>NUCLEOTIDE SEQUENCE [LARGE SCALE GENOMIC DNA]</scope>
    <source>
        <strain evidence="2 3">FX4</strain>
    </source>
</reference>
<dbReference type="PANTHER" id="PTHR33164:SF57">
    <property type="entry name" value="MARR-FAMILY TRANSCRIPTIONAL REGULATOR"/>
    <property type="match status" value="1"/>
</dbReference>
<dbReference type="InterPro" id="IPR036388">
    <property type="entry name" value="WH-like_DNA-bd_sf"/>
</dbReference>
<dbReference type="InterPro" id="IPR039422">
    <property type="entry name" value="MarR/SlyA-like"/>
</dbReference>
<proteinExistence type="predicted"/>
<dbReference type="SMART" id="SM00347">
    <property type="entry name" value="HTH_MARR"/>
    <property type="match status" value="1"/>
</dbReference>
<name>A0ABS3B7D1_9XANT</name>
<dbReference type="PROSITE" id="PS50995">
    <property type="entry name" value="HTH_MARR_2"/>
    <property type="match status" value="1"/>
</dbReference>
<evidence type="ECO:0000313" key="3">
    <source>
        <dbReference type="Proteomes" id="UP000695802"/>
    </source>
</evidence>